<dbReference type="EMBL" id="JAGGKS010000001">
    <property type="protein sequence ID" value="MBP1924471.1"/>
    <property type="molecule type" value="Genomic_DNA"/>
</dbReference>
<evidence type="ECO:0000313" key="4">
    <source>
        <dbReference type="EMBL" id="MBP1924471.1"/>
    </source>
</evidence>
<keyword evidence="2" id="KW-0812">Transmembrane</keyword>
<feature type="transmembrane region" description="Helical" evidence="2">
    <location>
        <begin position="7"/>
        <end position="27"/>
    </location>
</feature>
<dbReference type="InterPro" id="IPR004474">
    <property type="entry name" value="LytR_CpsA_psr"/>
</dbReference>
<dbReference type="Pfam" id="PF03816">
    <property type="entry name" value="LytR_cpsA_psr"/>
    <property type="match status" value="1"/>
</dbReference>
<feature type="domain" description="Cell envelope-related transcriptional attenuator" evidence="3">
    <location>
        <begin position="80"/>
        <end position="241"/>
    </location>
</feature>
<accession>A0ABS4G9W9</accession>
<evidence type="ECO:0000256" key="2">
    <source>
        <dbReference type="SAM" id="Phobius"/>
    </source>
</evidence>
<protein>
    <submittedName>
        <fullName evidence="4">LCP family protein required for cell wall assembly</fullName>
    </submittedName>
</protein>
<dbReference type="Gene3D" id="3.40.630.190">
    <property type="entry name" value="LCP protein"/>
    <property type="match status" value="1"/>
</dbReference>
<dbReference type="InterPro" id="IPR050922">
    <property type="entry name" value="LytR/CpsA/Psr_CW_biosynth"/>
</dbReference>
<name>A0ABS4G9W9_9FIRM</name>
<dbReference type="PANTHER" id="PTHR33392">
    <property type="entry name" value="POLYISOPRENYL-TEICHOIC ACID--PEPTIDOGLYCAN TEICHOIC ACID TRANSFERASE TAGU"/>
    <property type="match status" value="1"/>
</dbReference>
<reference evidence="4 5" key="1">
    <citation type="submission" date="2021-03" db="EMBL/GenBank/DDBJ databases">
        <title>Genomic Encyclopedia of Type Strains, Phase IV (KMG-IV): sequencing the most valuable type-strain genomes for metagenomic binning, comparative biology and taxonomic classification.</title>
        <authorList>
            <person name="Goeker M."/>
        </authorList>
    </citation>
    <scope>NUCLEOTIDE SEQUENCE [LARGE SCALE GENOMIC DNA]</scope>
    <source>
        <strain evidence="4 5">DSM 24004</strain>
    </source>
</reference>
<gene>
    <name evidence="4" type="ORF">J2Z76_000324</name>
</gene>
<comment type="similarity">
    <text evidence="1">Belongs to the LytR/CpsA/Psr (LCP) family.</text>
</comment>
<organism evidence="4 5">
    <name type="scientific">Sedimentibacter acidaminivorans</name>
    <dbReference type="NCBI Taxonomy" id="913099"/>
    <lineage>
        <taxon>Bacteria</taxon>
        <taxon>Bacillati</taxon>
        <taxon>Bacillota</taxon>
        <taxon>Tissierellia</taxon>
        <taxon>Sedimentibacter</taxon>
    </lineage>
</organism>
<dbReference type="PANTHER" id="PTHR33392:SF6">
    <property type="entry name" value="POLYISOPRENYL-TEICHOIC ACID--PEPTIDOGLYCAN TEICHOIC ACID TRANSFERASE TAGU"/>
    <property type="match status" value="1"/>
</dbReference>
<sequence length="325" mass="36742">MNQFFKVFFVSLLIFSMVVFTGIFTYVKFFNPEGIAIEVPNKDSDIDNKDDITEFDTPLEKAMKKSKRVNVLLLGLEGYRSDTLMIASYDRINKKVDIISVPRDTYYPREGYAKYSEFMKINSIYGTDENRQQAVMEAVEDLTKIPIDKYVSIDYEGVRAAVDAVGGVEFNVPFHMKYTDPYDTPPLYININAGNQIIYGDKAMEFLRFRKGDPGYPGYIEGDVGRIETQQEFVKSAIGKALSLKLPSVINSVYPYVKTNFTLTELLGLGGDAIGFSKENINTTIMPGTAKYMGGLSFYIPDGEEITKLLYKLYGVQLTDETENE</sequence>
<keyword evidence="5" id="KW-1185">Reference proteome</keyword>
<comment type="caution">
    <text evidence="4">The sequence shown here is derived from an EMBL/GenBank/DDBJ whole genome shotgun (WGS) entry which is preliminary data.</text>
</comment>
<keyword evidence="2" id="KW-0472">Membrane</keyword>
<evidence type="ECO:0000313" key="5">
    <source>
        <dbReference type="Proteomes" id="UP001519342"/>
    </source>
</evidence>
<dbReference type="NCBIfam" id="TIGR00350">
    <property type="entry name" value="lytR_cpsA_psr"/>
    <property type="match status" value="1"/>
</dbReference>
<keyword evidence="2" id="KW-1133">Transmembrane helix</keyword>
<evidence type="ECO:0000256" key="1">
    <source>
        <dbReference type="ARBA" id="ARBA00006068"/>
    </source>
</evidence>
<dbReference type="RefSeq" id="WP_209510230.1">
    <property type="nucleotide sequence ID" value="NZ_JAGGKS010000001.1"/>
</dbReference>
<evidence type="ECO:0000259" key="3">
    <source>
        <dbReference type="Pfam" id="PF03816"/>
    </source>
</evidence>
<dbReference type="Proteomes" id="UP001519342">
    <property type="component" value="Unassembled WGS sequence"/>
</dbReference>
<proteinExistence type="inferred from homology"/>